<sequence length="285" mass="31397">MGSRSGAVGQTTAAATNIAAMMIHWGTSVRKLRRMVNAPRCSTRERRPDRSPLSTMLTAFRTSFHPAYCLFVHRPLDGGRGRIGMRARVLQAALVRAVADSMYAGLAARGGKPMVGTFSRHRAAVNRPRSQSEAGSKPAARGSVRPLLVILSEREESSNEKILHFVKDDEAGVQDDEARMQGDRVAPCERRAHSLFSQVQLASFPERGRFTAARWRTKRIMVGSATVAGHNQSTSPAQYSDGHPADRDPWSQWILSATMESRMETLISPVREIHGIPLRGWQGLS</sequence>
<evidence type="ECO:0000313" key="2">
    <source>
        <dbReference type="EMBL" id="CCF82596.1"/>
    </source>
</evidence>
<name>I4ED34_9BACT</name>
<keyword evidence="3" id="KW-1185">Reference proteome</keyword>
<proteinExistence type="predicted"/>
<feature type="region of interest" description="Disordered" evidence="1">
    <location>
        <begin position="226"/>
        <end position="245"/>
    </location>
</feature>
<organism evidence="2 3">
    <name type="scientific">Nitrolancea hollandica Lb</name>
    <dbReference type="NCBI Taxonomy" id="1129897"/>
    <lineage>
        <taxon>Bacteria</taxon>
        <taxon>Pseudomonadati</taxon>
        <taxon>Thermomicrobiota</taxon>
        <taxon>Thermomicrobia</taxon>
        <taxon>Sphaerobacterales</taxon>
        <taxon>Sphaerobacterineae</taxon>
        <taxon>Sphaerobacteraceae</taxon>
        <taxon>Nitrolancea</taxon>
    </lineage>
</organism>
<evidence type="ECO:0000313" key="3">
    <source>
        <dbReference type="Proteomes" id="UP000004221"/>
    </source>
</evidence>
<gene>
    <name evidence="2" type="ORF">NITHO_1350003</name>
</gene>
<reference evidence="2 3" key="1">
    <citation type="journal article" date="2012" name="ISME J.">
        <title>Nitrification expanded: discovery, physiology and genomics of a nitrite-oxidizing bacterium from the phylum Chloroflexi.</title>
        <authorList>
            <person name="Sorokin D.Y."/>
            <person name="Lucker S."/>
            <person name="Vejmelkova D."/>
            <person name="Kostrikina N.A."/>
            <person name="Kleerebezem R."/>
            <person name="Rijpstra W.I."/>
            <person name="Damste J.S."/>
            <person name="Le Paslier D."/>
            <person name="Muyzer G."/>
            <person name="Wagner M."/>
            <person name="van Loosdrecht M.C."/>
            <person name="Daims H."/>
        </authorList>
    </citation>
    <scope>NUCLEOTIDE SEQUENCE [LARGE SCALE GENOMIC DNA]</scope>
    <source>
        <strain evidence="3">none</strain>
    </source>
</reference>
<dbReference type="Proteomes" id="UP000004221">
    <property type="component" value="Unassembled WGS sequence"/>
</dbReference>
<protein>
    <submittedName>
        <fullName evidence="2">Uncharacterized protein</fullName>
    </submittedName>
</protein>
<dbReference type="AlphaFoldDB" id="I4ED34"/>
<feature type="compositionally biased region" description="Polar residues" evidence="1">
    <location>
        <begin position="229"/>
        <end position="238"/>
    </location>
</feature>
<comment type="caution">
    <text evidence="2">The sequence shown here is derived from an EMBL/GenBank/DDBJ whole genome shotgun (WGS) entry which is preliminary data.</text>
</comment>
<accession>I4ED34</accession>
<evidence type="ECO:0000256" key="1">
    <source>
        <dbReference type="SAM" id="MobiDB-lite"/>
    </source>
</evidence>
<dbReference type="EMBL" id="CAGS01000041">
    <property type="protein sequence ID" value="CCF82596.1"/>
    <property type="molecule type" value="Genomic_DNA"/>
</dbReference>